<proteinExistence type="predicted"/>
<reference evidence="1 2" key="1">
    <citation type="submission" date="2019-07" db="EMBL/GenBank/DDBJ databases">
        <title>Annotation for the trematode Paragonimus westermani.</title>
        <authorList>
            <person name="Choi Y.-J."/>
        </authorList>
    </citation>
    <scope>NUCLEOTIDE SEQUENCE [LARGE SCALE GENOMIC DNA]</scope>
    <source>
        <strain evidence="1">180907_Pwestermani</strain>
    </source>
</reference>
<keyword evidence="2" id="KW-1185">Reference proteome</keyword>
<evidence type="ECO:0000313" key="1">
    <source>
        <dbReference type="EMBL" id="KAF8562753.1"/>
    </source>
</evidence>
<dbReference type="AlphaFoldDB" id="A0A8T0D4G7"/>
<comment type="caution">
    <text evidence="1">The sequence shown here is derived from an EMBL/GenBank/DDBJ whole genome shotgun (WGS) entry which is preliminary data.</text>
</comment>
<accession>A0A8T0D4G7</accession>
<protein>
    <submittedName>
        <fullName evidence="1">Uncharacterized protein</fullName>
    </submittedName>
</protein>
<dbReference type="EMBL" id="JTDF01017370">
    <property type="protein sequence ID" value="KAF8562753.1"/>
    <property type="molecule type" value="Genomic_DNA"/>
</dbReference>
<name>A0A8T0D4G7_9TREM</name>
<organism evidence="1 2">
    <name type="scientific">Paragonimus westermani</name>
    <dbReference type="NCBI Taxonomy" id="34504"/>
    <lineage>
        <taxon>Eukaryota</taxon>
        <taxon>Metazoa</taxon>
        <taxon>Spiralia</taxon>
        <taxon>Lophotrochozoa</taxon>
        <taxon>Platyhelminthes</taxon>
        <taxon>Trematoda</taxon>
        <taxon>Digenea</taxon>
        <taxon>Plagiorchiida</taxon>
        <taxon>Troglotremata</taxon>
        <taxon>Troglotrematidae</taxon>
        <taxon>Paragonimus</taxon>
    </lineage>
</organism>
<gene>
    <name evidence="1" type="ORF">P879_10265</name>
</gene>
<evidence type="ECO:0000313" key="2">
    <source>
        <dbReference type="Proteomes" id="UP000699462"/>
    </source>
</evidence>
<dbReference type="Proteomes" id="UP000699462">
    <property type="component" value="Unassembled WGS sequence"/>
</dbReference>
<sequence>MDNLIQMSLNIVETETRKLFYQYEPINEGLVQSHEFIVTSSLLEESRSLHNNSNGEQIWIFIRIYVMKSAQMH</sequence>